<feature type="region of interest" description="Disordered" evidence="1">
    <location>
        <begin position="44"/>
        <end position="68"/>
    </location>
</feature>
<gene>
    <name evidence="2" type="ORF">EVAR_80779_1</name>
</gene>
<dbReference type="AlphaFoldDB" id="A0A4C1X986"/>
<organism evidence="2 3">
    <name type="scientific">Eumeta variegata</name>
    <name type="common">Bagworm moth</name>
    <name type="synonym">Eumeta japonica</name>
    <dbReference type="NCBI Taxonomy" id="151549"/>
    <lineage>
        <taxon>Eukaryota</taxon>
        <taxon>Metazoa</taxon>
        <taxon>Ecdysozoa</taxon>
        <taxon>Arthropoda</taxon>
        <taxon>Hexapoda</taxon>
        <taxon>Insecta</taxon>
        <taxon>Pterygota</taxon>
        <taxon>Neoptera</taxon>
        <taxon>Endopterygota</taxon>
        <taxon>Lepidoptera</taxon>
        <taxon>Glossata</taxon>
        <taxon>Ditrysia</taxon>
        <taxon>Tineoidea</taxon>
        <taxon>Psychidae</taxon>
        <taxon>Oiketicinae</taxon>
        <taxon>Eumeta</taxon>
    </lineage>
</organism>
<dbReference type="EMBL" id="BGZK01000761">
    <property type="protein sequence ID" value="GBP59452.1"/>
    <property type="molecule type" value="Genomic_DNA"/>
</dbReference>
<dbReference type="Proteomes" id="UP000299102">
    <property type="component" value="Unassembled WGS sequence"/>
</dbReference>
<keyword evidence="3" id="KW-1185">Reference proteome</keyword>
<name>A0A4C1X986_EUMVA</name>
<proteinExistence type="predicted"/>
<protein>
    <submittedName>
        <fullName evidence="2">Uncharacterized protein</fullName>
    </submittedName>
</protein>
<accession>A0A4C1X986</accession>
<evidence type="ECO:0000256" key="1">
    <source>
        <dbReference type="SAM" id="MobiDB-lite"/>
    </source>
</evidence>
<evidence type="ECO:0000313" key="3">
    <source>
        <dbReference type="Proteomes" id="UP000299102"/>
    </source>
</evidence>
<evidence type="ECO:0000313" key="2">
    <source>
        <dbReference type="EMBL" id="GBP59452.1"/>
    </source>
</evidence>
<comment type="caution">
    <text evidence="2">The sequence shown here is derived from an EMBL/GenBank/DDBJ whole genome shotgun (WGS) entry which is preliminary data.</text>
</comment>
<sequence length="68" mass="7860">MSMNRKDQLKFMFVFTCIASVLGFAFGKFPFLEKYVFSENQCETPPTEKCESKPDPKSEPCPSKKKKK</sequence>
<reference evidence="2 3" key="1">
    <citation type="journal article" date="2019" name="Commun. Biol.">
        <title>The bagworm genome reveals a unique fibroin gene that provides high tensile strength.</title>
        <authorList>
            <person name="Kono N."/>
            <person name="Nakamura H."/>
            <person name="Ohtoshi R."/>
            <person name="Tomita M."/>
            <person name="Numata K."/>
            <person name="Arakawa K."/>
        </authorList>
    </citation>
    <scope>NUCLEOTIDE SEQUENCE [LARGE SCALE GENOMIC DNA]</scope>
</reference>
<feature type="compositionally biased region" description="Basic and acidic residues" evidence="1">
    <location>
        <begin position="46"/>
        <end position="58"/>
    </location>
</feature>